<dbReference type="Proteomes" id="UP000757435">
    <property type="component" value="Unassembled WGS sequence"/>
</dbReference>
<sequence length="112" mass="12427">MTTHVSYFLKVVTKWLVALLVTAIMLLSMTQTAVLAESAPTETVGIPGITKPISAENDSETREQRREWQSKASNLKGKANEPETLGEKLNVEEITEGFDPEREAEKRSKPTP</sequence>
<evidence type="ECO:0000256" key="1">
    <source>
        <dbReference type="SAM" id="MobiDB-lite"/>
    </source>
</evidence>
<name>A0A951UPZ9_9CYAN</name>
<feature type="compositionally biased region" description="Basic and acidic residues" evidence="1">
    <location>
        <begin position="78"/>
        <end position="91"/>
    </location>
</feature>
<organism evidence="2 3">
    <name type="scientific">Drouetiella hepatica Uher 2000/2452</name>
    <dbReference type="NCBI Taxonomy" id="904376"/>
    <lineage>
        <taxon>Bacteria</taxon>
        <taxon>Bacillati</taxon>
        <taxon>Cyanobacteriota</taxon>
        <taxon>Cyanophyceae</taxon>
        <taxon>Oculatellales</taxon>
        <taxon>Oculatellaceae</taxon>
        <taxon>Drouetiella</taxon>
    </lineage>
</organism>
<feature type="compositionally biased region" description="Basic and acidic residues" evidence="1">
    <location>
        <begin position="99"/>
        <end position="112"/>
    </location>
</feature>
<gene>
    <name evidence="2" type="ORF">KME15_25755</name>
</gene>
<accession>A0A951UPZ9</accession>
<protein>
    <submittedName>
        <fullName evidence="2">Uncharacterized protein</fullName>
    </submittedName>
</protein>
<evidence type="ECO:0000313" key="3">
    <source>
        <dbReference type="Proteomes" id="UP000757435"/>
    </source>
</evidence>
<feature type="region of interest" description="Disordered" evidence="1">
    <location>
        <begin position="43"/>
        <end position="112"/>
    </location>
</feature>
<reference evidence="2" key="1">
    <citation type="submission" date="2021-05" db="EMBL/GenBank/DDBJ databases">
        <authorList>
            <person name="Pietrasiak N."/>
            <person name="Ward R."/>
            <person name="Stajich J.E."/>
            <person name="Kurbessoian T."/>
        </authorList>
    </citation>
    <scope>NUCLEOTIDE SEQUENCE</scope>
    <source>
        <strain evidence="2">UHER 2000/2452</strain>
    </source>
</reference>
<evidence type="ECO:0000313" key="2">
    <source>
        <dbReference type="EMBL" id="MBW4662077.1"/>
    </source>
</evidence>
<dbReference type="EMBL" id="JAHHHD010000056">
    <property type="protein sequence ID" value="MBW4662077.1"/>
    <property type="molecule type" value="Genomic_DNA"/>
</dbReference>
<feature type="compositionally biased region" description="Basic and acidic residues" evidence="1">
    <location>
        <begin position="59"/>
        <end position="69"/>
    </location>
</feature>
<dbReference type="AlphaFoldDB" id="A0A951UPZ9"/>
<comment type="caution">
    <text evidence="2">The sequence shown here is derived from an EMBL/GenBank/DDBJ whole genome shotgun (WGS) entry which is preliminary data.</text>
</comment>
<reference evidence="2" key="2">
    <citation type="journal article" date="2022" name="Microbiol. Resour. Announc.">
        <title>Metagenome Sequencing to Explore Phylogenomics of Terrestrial Cyanobacteria.</title>
        <authorList>
            <person name="Ward R.D."/>
            <person name="Stajich J.E."/>
            <person name="Johansen J.R."/>
            <person name="Huntemann M."/>
            <person name="Clum A."/>
            <person name="Foster B."/>
            <person name="Foster B."/>
            <person name="Roux S."/>
            <person name="Palaniappan K."/>
            <person name="Varghese N."/>
            <person name="Mukherjee S."/>
            <person name="Reddy T.B.K."/>
            <person name="Daum C."/>
            <person name="Copeland A."/>
            <person name="Chen I.A."/>
            <person name="Ivanova N.N."/>
            <person name="Kyrpides N.C."/>
            <person name="Shapiro N."/>
            <person name="Eloe-Fadrosh E.A."/>
            <person name="Pietrasiak N."/>
        </authorList>
    </citation>
    <scope>NUCLEOTIDE SEQUENCE</scope>
    <source>
        <strain evidence="2">UHER 2000/2452</strain>
    </source>
</reference>
<proteinExistence type="predicted"/>